<dbReference type="PANTHER" id="PTHR30203">
    <property type="entry name" value="OUTER MEMBRANE CATION EFFLUX PROTEIN"/>
    <property type="match status" value="1"/>
</dbReference>
<evidence type="ECO:0000256" key="1">
    <source>
        <dbReference type="ARBA" id="ARBA00007613"/>
    </source>
</evidence>
<comment type="caution">
    <text evidence="4">The sequence shown here is derived from an EMBL/GenBank/DDBJ whole genome shotgun (WGS) entry which is preliminary data.</text>
</comment>
<evidence type="ECO:0000256" key="2">
    <source>
        <dbReference type="SAM" id="Coils"/>
    </source>
</evidence>
<gene>
    <name evidence="4" type="ORF">MNODULE_04445</name>
</gene>
<feature type="coiled-coil region" evidence="2">
    <location>
        <begin position="326"/>
        <end position="360"/>
    </location>
</feature>
<dbReference type="PROSITE" id="PS51257">
    <property type="entry name" value="PROKAR_LIPOPROTEIN"/>
    <property type="match status" value="1"/>
</dbReference>
<accession>A0A7X6DMT6</accession>
<dbReference type="Gene3D" id="1.20.1600.10">
    <property type="entry name" value="Outer membrane efflux proteins (OEP)"/>
    <property type="match status" value="1"/>
</dbReference>
<organism evidence="4 5">
    <name type="scientific">Candidatus Manganitrophus noduliformans</name>
    <dbReference type="NCBI Taxonomy" id="2606439"/>
    <lineage>
        <taxon>Bacteria</taxon>
        <taxon>Pseudomonadati</taxon>
        <taxon>Nitrospirota</taxon>
        <taxon>Nitrospiria</taxon>
        <taxon>Candidatus Troglogloeales</taxon>
        <taxon>Candidatus Manganitrophaceae</taxon>
        <taxon>Candidatus Manganitrophus</taxon>
    </lineage>
</organism>
<dbReference type="InterPro" id="IPR003423">
    <property type="entry name" value="OMP_efflux"/>
</dbReference>
<dbReference type="EMBL" id="VTOW01000001">
    <property type="protein sequence ID" value="NKE69992.1"/>
    <property type="molecule type" value="Genomic_DNA"/>
</dbReference>
<proteinExistence type="inferred from homology"/>
<feature type="region of interest" description="Disordered" evidence="3">
    <location>
        <begin position="28"/>
        <end position="57"/>
    </location>
</feature>
<dbReference type="Pfam" id="PF02321">
    <property type="entry name" value="OEP"/>
    <property type="match status" value="2"/>
</dbReference>
<reference evidence="4 5" key="1">
    <citation type="journal article" date="2020" name="Nature">
        <title>Bacterial chemolithoautotrophy via manganese oxidation.</title>
        <authorList>
            <person name="Yu H."/>
            <person name="Leadbetter J.R."/>
        </authorList>
    </citation>
    <scope>NUCLEOTIDE SEQUENCE [LARGE SCALE GENOMIC DNA]</scope>
    <source>
        <strain evidence="4 5">Mn-1</strain>
    </source>
</reference>
<sequence>MNRKTALFWGMLVFGLIGCAASRPDRTFPAPRPLGSDLPTFRAHAEPTTGPEPSAIEEPADTLTLRQALALALMKNPELSAFSSEIRAREAAALQAGRLPNPHLGAEMEDIGVGTETTLRLSRLIETGGKRAARIEAASLNRDLAGWDYETKRIDVLTRVSQTFIEVLSDQQNITLAEERGRLAEEVARVVSERVRAGKVSPIEETRANVGLSSAKIELERAGRSLDLSRKRLAAAWGSTIPQFEKVEGNLGSLPAIPPVEQLAQRLSQNPDLARWATEISQRRAVIDLERSRTLPDITLSGGVRRFDETEETAFVVGVTIPLPIFDRNQGAIQEAQHRLQRAKQERRAAEVRVATALSEAYGALSRAHSEAQALRDHLLPGAESAFEAANEGYRLGKFGLLDVLDAQRTFFSARAQHLRALADYHQAAAEVERLIGAPLDSVENSPLQKETGQNNGVLK</sequence>
<dbReference type="RefSeq" id="WP_168058265.1">
    <property type="nucleotide sequence ID" value="NZ_VTOW01000001.1"/>
</dbReference>
<protein>
    <submittedName>
        <fullName evidence="4">TolC family protein</fullName>
    </submittedName>
</protein>
<dbReference type="PANTHER" id="PTHR30203:SF24">
    <property type="entry name" value="BLR4935 PROTEIN"/>
    <property type="match status" value="1"/>
</dbReference>
<comment type="similarity">
    <text evidence="1">Belongs to the outer membrane factor (OMF) (TC 1.B.17) family.</text>
</comment>
<evidence type="ECO:0000313" key="5">
    <source>
        <dbReference type="Proteomes" id="UP000534783"/>
    </source>
</evidence>
<dbReference type="SUPFAM" id="SSF56954">
    <property type="entry name" value="Outer membrane efflux proteins (OEP)"/>
    <property type="match status" value="1"/>
</dbReference>
<dbReference type="AlphaFoldDB" id="A0A7X6DMT6"/>
<evidence type="ECO:0000313" key="4">
    <source>
        <dbReference type="EMBL" id="NKE69992.1"/>
    </source>
</evidence>
<name>A0A7X6DMT6_9BACT</name>
<dbReference type="Proteomes" id="UP000534783">
    <property type="component" value="Unassembled WGS sequence"/>
</dbReference>
<dbReference type="InterPro" id="IPR010131">
    <property type="entry name" value="MdtP/NodT-like"/>
</dbReference>
<keyword evidence="5" id="KW-1185">Reference proteome</keyword>
<evidence type="ECO:0000256" key="3">
    <source>
        <dbReference type="SAM" id="MobiDB-lite"/>
    </source>
</evidence>
<keyword evidence="2" id="KW-0175">Coiled coil</keyword>
<dbReference type="GO" id="GO:0015562">
    <property type="term" value="F:efflux transmembrane transporter activity"/>
    <property type="evidence" value="ECO:0007669"/>
    <property type="project" value="InterPro"/>
</dbReference>